<dbReference type="InterPro" id="IPR000904">
    <property type="entry name" value="Sec7_dom"/>
</dbReference>
<evidence type="ECO:0000256" key="3">
    <source>
        <dbReference type="ARBA" id="ARBA00022448"/>
    </source>
</evidence>
<feature type="region of interest" description="Disordered" evidence="7">
    <location>
        <begin position="902"/>
        <end position="929"/>
    </location>
</feature>
<dbReference type="GO" id="GO:0005737">
    <property type="term" value="C:cytoplasm"/>
    <property type="evidence" value="ECO:0007669"/>
    <property type="project" value="UniProtKB-SubCell"/>
</dbReference>
<dbReference type="Pfam" id="PF09324">
    <property type="entry name" value="Sec7-like_HDS"/>
    <property type="match status" value="1"/>
</dbReference>
<name>A0A4D9CUH3_9STRA</name>
<feature type="compositionally biased region" description="Gly residues" evidence="7">
    <location>
        <begin position="1086"/>
        <end position="1103"/>
    </location>
</feature>
<dbReference type="GO" id="GO:0005085">
    <property type="term" value="F:guanyl-nucleotide exchange factor activity"/>
    <property type="evidence" value="ECO:0007669"/>
    <property type="project" value="InterPro"/>
</dbReference>
<evidence type="ECO:0000256" key="7">
    <source>
        <dbReference type="SAM" id="MobiDB-lite"/>
    </source>
</evidence>
<evidence type="ECO:0000313" key="9">
    <source>
        <dbReference type="EMBL" id="TFJ81737.1"/>
    </source>
</evidence>
<dbReference type="Pfam" id="PF01369">
    <property type="entry name" value="Sec7"/>
    <property type="match status" value="1"/>
</dbReference>
<dbReference type="CDD" id="cd00171">
    <property type="entry name" value="Sec7"/>
    <property type="match status" value="1"/>
</dbReference>
<dbReference type="GO" id="GO:0015031">
    <property type="term" value="P:protein transport"/>
    <property type="evidence" value="ECO:0007669"/>
    <property type="project" value="UniProtKB-KW"/>
</dbReference>
<accession>A0A4D9CUH3</accession>
<reference evidence="9 10" key="1">
    <citation type="submission" date="2019-01" db="EMBL/GenBank/DDBJ databases">
        <title>Nuclear Genome Assembly of the Microalgal Biofuel strain Nannochloropsis salina CCMP1776.</title>
        <authorList>
            <person name="Hovde B."/>
        </authorList>
    </citation>
    <scope>NUCLEOTIDE SEQUENCE [LARGE SCALE GENOMIC DNA]</scope>
    <source>
        <strain evidence="9 10">CCMP1776</strain>
    </source>
</reference>
<keyword evidence="4" id="KW-0963">Cytoplasm</keyword>
<dbReference type="SMART" id="SM00222">
    <property type="entry name" value="Sec7"/>
    <property type="match status" value="1"/>
</dbReference>
<sequence length="2057" mass="222590">MEKLVLLSLAKIRKLVSNARKHKTLRDACDTVIEHLQAKGLREEAVNSSAHEKADLNDETLQRLDPHGYTPRTDTDADKFFEPFKLACETKIPKIMEAALDAIQKLVAYGYLRGTAIVTFSGPGSAGLRRPAGAARVEGATSGGDGTGADGENGAAILMDVIIQTICDCNDQSEDAVQLQVMKALLECVISNTTQVHQASLLQAVRTCYNIHLVSRNPVNKTTARATLTQMLSIVFQRMESHDLRAREEAQLALQAMEQSVGRAGDCATFSLSPGKGPLLSGIGTPVTLSPQRSQSAVSSPRAPLQPPCGENLYPSVYLNLGFAPRLLTGGDADAPSMSLARGMPDFPSVLHKDAYLLFRALCRLSVKGHYNDGDSGLPADPLALQSKILSLELLLSTLERAGPTFRSSEKFVYLVRNHLCSSLLKNATSSNTATVGLSLRIFIAMTAHFKDSLKAELDVFVSNIFLKLLESENSSFEHKLLVLQVFQNLCEDPRLLIEIFLNYDCDLGATSMFSRIVLALSKVAHGRGQQAVAGDGVLNQGASRRLQEEMALRSGGLEGLVAITKSLVKAGGFDDDAATAKRAALGASGEEVPGLTPTQVGEATAGVDALGVSATTASGSTAGSNVTGSEGGEHPYPAPSSESLSVVESYDRKQKLQEEVSLGLLKFNLKPSQGIAYMEAHGYLRKTPAEVARFLHDHKDRLDKTVIGDYLGKEKDYDSAFCVKVLHEYVDMMDLQGLEFDQAIRHFLAGFRLPGEAQKIDRIMEKFAERFCLQNPAVFPSADTAFILSFSIIMLNTDLHNPSVREDRRMTKDDFIRNNRGISSGADLPEAFLSKIYDNIKCSAISLKEDDDMRAKRGAGGVGGGASENPFFSTLSLDKRRKEAYQKEREAMLQASEAIFRQRKRREAGGGQASKKNGNSGRTGNTGLVVGQGVGSTVSAFRSLEDPAQYVRPMFEVAWGPMLSVFSQTVKTSDDLRMISLSLEGFRHSIRIAARFNLPTARDLLVNTLYKFTALSEVTEVKPRNIDCIKTLIAVALSDGDYLNESWFDVLQCISHLARLQLFASGLHSDDVFFPEGSVSGGAIGGVGNQGGTGNGTSGGGAAFPPQRPRKPGGSSAAEGGGGGGAFVGLRGLFSAPSKAEAARQVDEFNAEQIMGAIDAAMIERVFTTSVALDSQAIQYFVLQLCEVSKMEVAVAPTAHHGGGGAYRPSQDLLGKETALQPRVFSLQKLVEVADFNMAARSRLVWANVWEVLSRHYAAVGLHDNVAVAMYAIDSLRQLSMKFLAKEELRDFNFQRLFLKPFEVIMATSRSIEIRELILRCLDNLISVRAHNIRSGWRSMFAVFSLAASSPDEGLCQFAFDIVDQLFRAHFQFLVFDFVDLVHCLLAFAENDNHLHVSLAAIAHLQRAGSLLAEGVVTAGMTTVGGIATKKNSPRSIQGTEKNVEKEGISDVASEKRAAEISALPSSGSGLATDFSDSPGSVGSSASTEAVLQLWWPLLVGLSARVADSRLPARTAALEALMNTLRQHGGQFNPQIWKLTFRGVLFPILESARTDCTPQIISEFPSLDPSLEVYEDSWILTTTESVLKAYVEILEAFWPLTQALMPEVLAVLVDCACQHERETLARISARVLHRDIVGGLAARIQEPAVWDALSSSLLGLVRKNLPEWGSLELLASAGEAGAKGAMSSRGLTPSNRATYAGTRENGARGDSAGSWQEAGAIDFSSPTDDMGVEEEENDGDEAGEAEAAERMAAAGGRPGRDFSFSFAMVNNGTIMTQMVVSLLAQRMLRDLLATAWPLLNEDNLRRVLDALVESADYASEFNMNLSLRERLRQGGLMQLPSQQNLGEQGQLGCSRTGMAEVGGCVHASRLPHLHEQAIEGYTVLLRALFQLYPPTTSQMAADVGGLTWDRKPVVERVLVRYAALVLRQYVELEDDLASSREGKSAASVAAAHAMNTEVGAYTPLVLLILSAFKSLPSKQFGWHIDWLFPALVELLTVRSREVRKEVRAVLHTKVSPFVLGKEMLPPGPRAAVVAALLEEEDDTGGMGEKRAAIDEE</sequence>
<dbReference type="Gene3D" id="1.10.1000.11">
    <property type="entry name" value="Arf Nucleotide-binding Site Opener,domain 2"/>
    <property type="match status" value="1"/>
</dbReference>
<feature type="region of interest" description="Disordered" evidence="7">
    <location>
        <begin position="1684"/>
        <end position="1757"/>
    </location>
</feature>
<dbReference type="SUPFAM" id="SSF48371">
    <property type="entry name" value="ARM repeat"/>
    <property type="match status" value="2"/>
</dbReference>
<feature type="compositionally biased region" description="Acidic residues" evidence="7">
    <location>
        <begin position="1731"/>
        <end position="1747"/>
    </location>
</feature>
<feature type="compositionally biased region" description="Low complexity" evidence="7">
    <location>
        <begin position="617"/>
        <end position="629"/>
    </location>
</feature>
<feature type="compositionally biased region" description="Polar residues" evidence="7">
    <location>
        <begin position="915"/>
        <end position="927"/>
    </location>
</feature>
<dbReference type="PANTHER" id="PTHR10663:SF375">
    <property type="entry name" value="LD29171P"/>
    <property type="match status" value="1"/>
</dbReference>
<feature type="region of interest" description="Disordered" evidence="7">
    <location>
        <begin position="1086"/>
        <end position="1121"/>
    </location>
</feature>
<dbReference type="InterPro" id="IPR032629">
    <property type="entry name" value="DCB_dom"/>
</dbReference>
<dbReference type="FunFam" id="1.10.1000.11:FF:000003">
    <property type="entry name" value="Brefeldin A-inhibited guanine nucleotide-exchange protein 1"/>
    <property type="match status" value="1"/>
</dbReference>
<proteinExistence type="predicted"/>
<dbReference type="InterPro" id="IPR015403">
    <property type="entry name" value="Mon2/Sec7/BIG1-like_HDS"/>
</dbReference>
<dbReference type="GO" id="GO:0016020">
    <property type="term" value="C:membrane"/>
    <property type="evidence" value="ECO:0007669"/>
    <property type="project" value="UniProtKB-SubCell"/>
</dbReference>
<keyword evidence="10" id="KW-1185">Reference proteome</keyword>
<dbReference type="GO" id="GO:0032012">
    <property type="term" value="P:regulation of ARF protein signal transduction"/>
    <property type="evidence" value="ECO:0007669"/>
    <property type="project" value="InterPro"/>
</dbReference>
<dbReference type="InterPro" id="IPR035999">
    <property type="entry name" value="Sec7_dom_sf"/>
</dbReference>
<dbReference type="Pfam" id="PF16213">
    <property type="entry name" value="DCB"/>
    <property type="match status" value="1"/>
</dbReference>
<evidence type="ECO:0000256" key="2">
    <source>
        <dbReference type="ARBA" id="ARBA00004496"/>
    </source>
</evidence>
<dbReference type="EMBL" id="SDOX01000122">
    <property type="protein sequence ID" value="TFJ81737.1"/>
    <property type="molecule type" value="Genomic_DNA"/>
</dbReference>
<dbReference type="Pfam" id="PF20252">
    <property type="entry name" value="BIG2_C"/>
    <property type="match status" value="1"/>
</dbReference>
<dbReference type="PANTHER" id="PTHR10663">
    <property type="entry name" value="GUANYL-NUCLEOTIDE EXCHANGE FACTOR"/>
    <property type="match status" value="1"/>
</dbReference>
<keyword evidence="3" id="KW-0813">Transport</keyword>
<dbReference type="Proteomes" id="UP000355283">
    <property type="component" value="Unassembled WGS sequence"/>
</dbReference>
<dbReference type="InterPro" id="IPR032691">
    <property type="entry name" value="Mon2/Sec7/BIG1-like_HUS"/>
</dbReference>
<dbReference type="InterPro" id="IPR023394">
    <property type="entry name" value="Sec7_C_sf"/>
</dbReference>
<comment type="subcellular location">
    <subcellularLocation>
        <location evidence="2">Cytoplasm</location>
    </subcellularLocation>
    <subcellularLocation>
        <location evidence="1">Membrane</location>
    </subcellularLocation>
</comment>
<gene>
    <name evidence="9" type="ORF">NSK_006986</name>
</gene>
<keyword evidence="5" id="KW-0653">Protein transport</keyword>
<evidence type="ECO:0000256" key="4">
    <source>
        <dbReference type="ARBA" id="ARBA00022490"/>
    </source>
</evidence>
<evidence type="ECO:0000256" key="5">
    <source>
        <dbReference type="ARBA" id="ARBA00022927"/>
    </source>
</evidence>
<evidence type="ECO:0000256" key="1">
    <source>
        <dbReference type="ARBA" id="ARBA00004370"/>
    </source>
</evidence>
<comment type="caution">
    <text evidence="9">The sequence shown here is derived from an EMBL/GenBank/DDBJ whole genome shotgun (WGS) entry which is preliminary data.</text>
</comment>
<feature type="domain" description="SEC7" evidence="8">
    <location>
        <begin position="646"/>
        <end position="844"/>
    </location>
</feature>
<dbReference type="Gene3D" id="1.10.220.20">
    <property type="match status" value="1"/>
</dbReference>
<evidence type="ECO:0000256" key="6">
    <source>
        <dbReference type="ARBA" id="ARBA00023136"/>
    </source>
</evidence>
<feature type="region of interest" description="Disordered" evidence="7">
    <location>
        <begin position="617"/>
        <end position="646"/>
    </location>
</feature>
<evidence type="ECO:0000313" key="10">
    <source>
        <dbReference type="Proteomes" id="UP000355283"/>
    </source>
</evidence>
<dbReference type="SUPFAM" id="SSF48425">
    <property type="entry name" value="Sec7 domain"/>
    <property type="match status" value="1"/>
</dbReference>
<dbReference type="PROSITE" id="PS50190">
    <property type="entry name" value="SEC7"/>
    <property type="match status" value="1"/>
</dbReference>
<keyword evidence="6" id="KW-0472">Membrane</keyword>
<protein>
    <recommendedName>
        <fullName evidence="8">SEC7 domain-containing protein</fullName>
    </recommendedName>
</protein>
<evidence type="ECO:0000259" key="8">
    <source>
        <dbReference type="PROSITE" id="PS50190"/>
    </source>
</evidence>
<dbReference type="InterPro" id="IPR046455">
    <property type="entry name" value="Sec7/BIG1-like_C"/>
</dbReference>
<dbReference type="OrthoDB" id="430364at2759"/>
<dbReference type="Pfam" id="PF12783">
    <property type="entry name" value="Sec7-like_HUS"/>
    <property type="match status" value="1"/>
</dbReference>
<dbReference type="InterPro" id="IPR016024">
    <property type="entry name" value="ARM-type_fold"/>
</dbReference>
<organism evidence="9 10">
    <name type="scientific">Nannochloropsis salina CCMP1776</name>
    <dbReference type="NCBI Taxonomy" id="1027361"/>
    <lineage>
        <taxon>Eukaryota</taxon>
        <taxon>Sar</taxon>
        <taxon>Stramenopiles</taxon>
        <taxon>Ochrophyta</taxon>
        <taxon>Eustigmatophyceae</taxon>
        <taxon>Eustigmatales</taxon>
        <taxon>Monodopsidaceae</taxon>
        <taxon>Microchloropsis</taxon>
        <taxon>Microchloropsis salina</taxon>
    </lineage>
</organism>